<dbReference type="InterPro" id="IPR009057">
    <property type="entry name" value="Homeodomain-like_sf"/>
</dbReference>
<dbReference type="Gene3D" id="1.10.10.60">
    <property type="entry name" value="Homeodomain-like"/>
    <property type="match status" value="1"/>
</dbReference>
<dbReference type="PROSITE" id="PS50977">
    <property type="entry name" value="HTH_TETR_2"/>
    <property type="match status" value="1"/>
</dbReference>
<evidence type="ECO:0000313" key="6">
    <source>
        <dbReference type="EMBL" id="MDH6222455.1"/>
    </source>
</evidence>
<dbReference type="InterPro" id="IPR050109">
    <property type="entry name" value="HTH-type_TetR-like_transc_reg"/>
</dbReference>
<dbReference type="PANTHER" id="PTHR30055">
    <property type="entry name" value="HTH-TYPE TRANSCRIPTIONAL REGULATOR RUTR"/>
    <property type="match status" value="1"/>
</dbReference>
<keyword evidence="1" id="KW-0805">Transcription regulation</keyword>
<comment type="caution">
    <text evidence="6">The sequence shown here is derived from an EMBL/GenBank/DDBJ whole genome shotgun (WGS) entry which is preliminary data.</text>
</comment>
<dbReference type="PRINTS" id="PR00455">
    <property type="entry name" value="HTHTETR"/>
</dbReference>
<sequence>MGLRELKKQQMREQIAETAWRLFSERGFDGVTVVEVARAAQVSEATVFNYFPHKEDLFYSRFEAFTEQLVEAVRTRERGESALAAFRRRLLAPGGLLTRGEAGDAAALTQLRTVNQVIADSPALQAREQCSFTACADTLAATLASESGQPAGDVTARVVANALLGVHRALVDHVRHRVLADDEPARLAAEVHRLATRAFALLEVGLRDYAAGLPHRTDIPA</sequence>
<dbReference type="SUPFAM" id="SSF46689">
    <property type="entry name" value="Homeodomain-like"/>
    <property type="match status" value="1"/>
</dbReference>
<feature type="domain" description="HTH tetR-type" evidence="5">
    <location>
        <begin position="9"/>
        <end position="69"/>
    </location>
</feature>
<dbReference type="InterPro" id="IPR001647">
    <property type="entry name" value="HTH_TetR"/>
</dbReference>
<keyword evidence="7" id="KW-1185">Reference proteome</keyword>
<dbReference type="Proteomes" id="UP001160499">
    <property type="component" value="Unassembled WGS sequence"/>
</dbReference>
<dbReference type="RefSeq" id="WP_280883077.1">
    <property type="nucleotide sequence ID" value="NZ_JARXVH010000034.1"/>
</dbReference>
<feature type="DNA-binding region" description="H-T-H motif" evidence="4">
    <location>
        <begin position="32"/>
        <end position="51"/>
    </location>
</feature>
<dbReference type="EMBL" id="JARXVH010000034">
    <property type="protein sequence ID" value="MDH6222455.1"/>
    <property type="molecule type" value="Genomic_DNA"/>
</dbReference>
<reference evidence="6 7" key="1">
    <citation type="submission" date="2023-04" db="EMBL/GenBank/DDBJ databases">
        <title>Forest soil microbial communities from Buena Vista Peninsula, Colon Province, Panama.</title>
        <authorList>
            <person name="Bouskill N."/>
        </authorList>
    </citation>
    <scope>NUCLEOTIDE SEQUENCE [LARGE SCALE GENOMIC DNA]</scope>
    <source>
        <strain evidence="6 7">GGS1</strain>
    </source>
</reference>
<keyword evidence="3" id="KW-0804">Transcription</keyword>
<dbReference type="Pfam" id="PF17754">
    <property type="entry name" value="TetR_C_14"/>
    <property type="match status" value="1"/>
</dbReference>
<dbReference type="Gene3D" id="1.10.357.10">
    <property type="entry name" value="Tetracycline Repressor, domain 2"/>
    <property type="match status" value="1"/>
</dbReference>
<dbReference type="InterPro" id="IPR041347">
    <property type="entry name" value="MftR_C"/>
</dbReference>
<name>A0ABT6M1M2_9ACTN</name>
<organism evidence="6 7">
    <name type="scientific">Streptomyces pseudovenezuelae</name>
    <dbReference type="NCBI Taxonomy" id="67350"/>
    <lineage>
        <taxon>Bacteria</taxon>
        <taxon>Bacillati</taxon>
        <taxon>Actinomycetota</taxon>
        <taxon>Actinomycetes</taxon>
        <taxon>Kitasatosporales</taxon>
        <taxon>Streptomycetaceae</taxon>
        <taxon>Streptomyces</taxon>
        <taxon>Streptomyces aurantiacus group</taxon>
    </lineage>
</organism>
<evidence type="ECO:0000259" key="5">
    <source>
        <dbReference type="PROSITE" id="PS50977"/>
    </source>
</evidence>
<accession>A0ABT6M1M2</accession>
<proteinExistence type="predicted"/>
<evidence type="ECO:0000313" key="7">
    <source>
        <dbReference type="Proteomes" id="UP001160499"/>
    </source>
</evidence>
<gene>
    <name evidence="6" type="ORF">M2283_009806</name>
</gene>
<evidence type="ECO:0000256" key="4">
    <source>
        <dbReference type="PROSITE-ProRule" id="PRU00335"/>
    </source>
</evidence>
<evidence type="ECO:0000256" key="2">
    <source>
        <dbReference type="ARBA" id="ARBA00023125"/>
    </source>
</evidence>
<protein>
    <submittedName>
        <fullName evidence="6">AcrR family transcriptional regulator</fullName>
    </submittedName>
</protein>
<evidence type="ECO:0000256" key="1">
    <source>
        <dbReference type="ARBA" id="ARBA00023015"/>
    </source>
</evidence>
<keyword evidence="2 4" id="KW-0238">DNA-binding</keyword>
<dbReference type="Pfam" id="PF00440">
    <property type="entry name" value="TetR_N"/>
    <property type="match status" value="1"/>
</dbReference>
<evidence type="ECO:0000256" key="3">
    <source>
        <dbReference type="ARBA" id="ARBA00023163"/>
    </source>
</evidence>
<dbReference type="PANTHER" id="PTHR30055:SF234">
    <property type="entry name" value="HTH-TYPE TRANSCRIPTIONAL REGULATOR BETI"/>
    <property type="match status" value="1"/>
</dbReference>